<dbReference type="AlphaFoldDB" id="A0AAE0I2W9"/>
<organism evidence="6 7">
    <name type="scientific">Apodospora peruviana</name>
    <dbReference type="NCBI Taxonomy" id="516989"/>
    <lineage>
        <taxon>Eukaryota</taxon>
        <taxon>Fungi</taxon>
        <taxon>Dikarya</taxon>
        <taxon>Ascomycota</taxon>
        <taxon>Pezizomycotina</taxon>
        <taxon>Sordariomycetes</taxon>
        <taxon>Sordariomycetidae</taxon>
        <taxon>Sordariales</taxon>
        <taxon>Lasiosphaeriaceae</taxon>
        <taxon>Apodospora</taxon>
    </lineage>
</organism>
<evidence type="ECO:0000259" key="5">
    <source>
        <dbReference type="Pfam" id="PF06441"/>
    </source>
</evidence>
<dbReference type="SUPFAM" id="SSF53474">
    <property type="entry name" value="alpha/beta-Hydrolases"/>
    <property type="match status" value="1"/>
</dbReference>
<sequence>MDPPIKPFKINIPNSDLARLKKKLELVEFPDELPVSDSWEYGVPITDMKRLVGYWREGYDWRQHEAELNRMPQFTTSIDVDGFGPINIHFVHKRSKRKGAIPLIFCHGWPGSFIEIVKILPLLVDPSGDDPAFDVIAPSLPNFGFSEGPSKPGFGVHQYAESLHKLMLKLGYDKYVTQGGDWGFSVTRFMGIRYPGHCVASHLNYLWVNPPKLFKQPLLYLQNLLPYSKKEKEGLARTKWFYDQGYGYNVEQSTRPATIGFALEDSPVALLAWIYEKLHDWTDSYPWSDDEILTWISIYLFSDAGPAASARIYYETTHPSHCEHLEYNPKVKLGLSTFPGDLVVSPWCCRRTLGPVVFDAVHEEGGHFAAYEKPELLVGDLRTMFGINGGACGIALQ</sequence>
<evidence type="ECO:0000256" key="4">
    <source>
        <dbReference type="PIRSR" id="PIRSR001112-1"/>
    </source>
</evidence>
<dbReference type="PANTHER" id="PTHR21661">
    <property type="entry name" value="EPOXIDE HYDROLASE 1-RELATED"/>
    <property type="match status" value="1"/>
</dbReference>
<comment type="caution">
    <text evidence="6">The sequence shown here is derived from an EMBL/GenBank/DDBJ whole genome shotgun (WGS) entry which is preliminary data.</text>
</comment>
<protein>
    <submittedName>
        <fullName evidence="6">Epoxide hydrolase</fullName>
    </submittedName>
</protein>
<dbReference type="InterPro" id="IPR016292">
    <property type="entry name" value="Epoxide_hydrolase"/>
</dbReference>
<dbReference type="Gene3D" id="3.40.50.1820">
    <property type="entry name" value="alpha/beta hydrolase"/>
    <property type="match status" value="1"/>
</dbReference>
<proteinExistence type="inferred from homology"/>
<feature type="domain" description="Epoxide hydrolase N-terminal" evidence="5">
    <location>
        <begin position="5"/>
        <end position="116"/>
    </location>
</feature>
<evidence type="ECO:0000256" key="2">
    <source>
        <dbReference type="ARBA" id="ARBA00022797"/>
    </source>
</evidence>
<dbReference type="PANTHER" id="PTHR21661:SF35">
    <property type="entry name" value="EPOXIDE HYDROLASE"/>
    <property type="match status" value="1"/>
</dbReference>
<dbReference type="PRINTS" id="PR00412">
    <property type="entry name" value="EPOXHYDRLASE"/>
</dbReference>
<evidence type="ECO:0000256" key="1">
    <source>
        <dbReference type="ARBA" id="ARBA00010088"/>
    </source>
</evidence>
<keyword evidence="2" id="KW-0058">Aromatic hydrocarbons catabolism</keyword>
<gene>
    <name evidence="6" type="ORF">B0H66DRAFT_519712</name>
</gene>
<comment type="similarity">
    <text evidence="1">Belongs to the peptidase S33 family.</text>
</comment>
<dbReference type="PIRSF" id="PIRSF001112">
    <property type="entry name" value="Epoxide_hydrolase"/>
    <property type="match status" value="1"/>
</dbReference>
<evidence type="ECO:0000313" key="6">
    <source>
        <dbReference type="EMBL" id="KAK3316656.1"/>
    </source>
</evidence>
<reference evidence="6" key="2">
    <citation type="submission" date="2023-06" db="EMBL/GenBank/DDBJ databases">
        <authorList>
            <consortium name="Lawrence Berkeley National Laboratory"/>
            <person name="Haridas S."/>
            <person name="Hensen N."/>
            <person name="Bonometti L."/>
            <person name="Westerberg I."/>
            <person name="Brannstrom I.O."/>
            <person name="Guillou S."/>
            <person name="Cros-Aarteil S."/>
            <person name="Calhoun S."/>
            <person name="Kuo A."/>
            <person name="Mondo S."/>
            <person name="Pangilinan J."/>
            <person name="Riley R."/>
            <person name="Labutti K."/>
            <person name="Andreopoulos B."/>
            <person name="Lipzen A."/>
            <person name="Chen C."/>
            <person name="Yanf M."/>
            <person name="Daum C."/>
            <person name="Ng V."/>
            <person name="Clum A."/>
            <person name="Steindorff A."/>
            <person name="Ohm R."/>
            <person name="Martin F."/>
            <person name="Silar P."/>
            <person name="Natvig D."/>
            <person name="Lalanne C."/>
            <person name="Gautier V."/>
            <person name="Ament-Velasquez S.L."/>
            <person name="Kruys A."/>
            <person name="Hutchinson M.I."/>
            <person name="Powell A.J."/>
            <person name="Barry K."/>
            <person name="Miller A.N."/>
            <person name="Grigoriev I.V."/>
            <person name="Debuchy R."/>
            <person name="Gladieux P."/>
            <person name="Thoren M.H."/>
            <person name="Johannesson H."/>
        </authorList>
    </citation>
    <scope>NUCLEOTIDE SEQUENCE</scope>
    <source>
        <strain evidence="6">CBS 118394</strain>
    </source>
</reference>
<dbReference type="Pfam" id="PF06441">
    <property type="entry name" value="EHN"/>
    <property type="match status" value="1"/>
</dbReference>
<feature type="active site" description="Nucleophile" evidence="4">
    <location>
        <position position="181"/>
    </location>
</feature>
<dbReference type="GO" id="GO:0004301">
    <property type="term" value="F:epoxide hydrolase activity"/>
    <property type="evidence" value="ECO:0007669"/>
    <property type="project" value="TreeGrafter"/>
</dbReference>
<feature type="active site" description="Proton acceptor" evidence="4">
    <location>
        <position position="367"/>
    </location>
</feature>
<dbReference type="GO" id="GO:0097176">
    <property type="term" value="P:epoxide metabolic process"/>
    <property type="evidence" value="ECO:0007669"/>
    <property type="project" value="TreeGrafter"/>
</dbReference>
<keyword evidence="7" id="KW-1185">Reference proteome</keyword>
<dbReference type="EMBL" id="JAUEDM010000005">
    <property type="protein sequence ID" value="KAK3316656.1"/>
    <property type="molecule type" value="Genomic_DNA"/>
</dbReference>
<dbReference type="InterPro" id="IPR029058">
    <property type="entry name" value="AB_hydrolase_fold"/>
</dbReference>
<feature type="active site" description="Proton donor" evidence="4">
    <location>
        <position position="313"/>
    </location>
</feature>
<keyword evidence="3 6" id="KW-0378">Hydrolase</keyword>
<evidence type="ECO:0000256" key="3">
    <source>
        <dbReference type="ARBA" id="ARBA00022801"/>
    </source>
</evidence>
<dbReference type="Proteomes" id="UP001283341">
    <property type="component" value="Unassembled WGS sequence"/>
</dbReference>
<reference evidence="6" key="1">
    <citation type="journal article" date="2023" name="Mol. Phylogenet. Evol.">
        <title>Genome-scale phylogeny and comparative genomics of the fungal order Sordariales.</title>
        <authorList>
            <person name="Hensen N."/>
            <person name="Bonometti L."/>
            <person name="Westerberg I."/>
            <person name="Brannstrom I.O."/>
            <person name="Guillou S."/>
            <person name="Cros-Aarteil S."/>
            <person name="Calhoun S."/>
            <person name="Haridas S."/>
            <person name="Kuo A."/>
            <person name="Mondo S."/>
            <person name="Pangilinan J."/>
            <person name="Riley R."/>
            <person name="LaButti K."/>
            <person name="Andreopoulos B."/>
            <person name="Lipzen A."/>
            <person name="Chen C."/>
            <person name="Yan M."/>
            <person name="Daum C."/>
            <person name="Ng V."/>
            <person name="Clum A."/>
            <person name="Steindorff A."/>
            <person name="Ohm R.A."/>
            <person name="Martin F."/>
            <person name="Silar P."/>
            <person name="Natvig D.O."/>
            <person name="Lalanne C."/>
            <person name="Gautier V."/>
            <person name="Ament-Velasquez S.L."/>
            <person name="Kruys A."/>
            <person name="Hutchinson M.I."/>
            <person name="Powell A.J."/>
            <person name="Barry K."/>
            <person name="Miller A.N."/>
            <person name="Grigoriev I.V."/>
            <person name="Debuchy R."/>
            <person name="Gladieux P."/>
            <person name="Hiltunen Thoren M."/>
            <person name="Johannesson H."/>
        </authorList>
    </citation>
    <scope>NUCLEOTIDE SEQUENCE</scope>
    <source>
        <strain evidence="6">CBS 118394</strain>
    </source>
</reference>
<dbReference type="InterPro" id="IPR000639">
    <property type="entry name" value="Epox_hydrolase-like"/>
</dbReference>
<evidence type="ECO:0000313" key="7">
    <source>
        <dbReference type="Proteomes" id="UP001283341"/>
    </source>
</evidence>
<name>A0AAE0I2W9_9PEZI</name>
<accession>A0AAE0I2W9</accession>
<dbReference type="InterPro" id="IPR010497">
    <property type="entry name" value="Epoxide_hydro_N"/>
</dbReference>